<dbReference type="EMBL" id="CAJVQB010057526">
    <property type="protein sequence ID" value="CAG8838192.1"/>
    <property type="molecule type" value="Genomic_DNA"/>
</dbReference>
<dbReference type="Proteomes" id="UP000789901">
    <property type="component" value="Unassembled WGS sequence"/>
</dbReference>
<feature type="non-terminal residue" evidence="1">
    <location>
        <position position="1"/>
    </location>
</feature>
<gene>
    <name evidence="1" type="ORF">GMARGA_LOCUS33849</name>
</gene>
<accession>A0ABN7WQD6</accession>
<sequence>GLNKTSSLLSTLPLAILNSINSSLSTSYSVILFKETETSYYNATAQKNSLAKQEDAEEQLKEFNLFYNIACDPKRHHDFLIQITETKQEIDNEKKTKIKAACSCTSKRQAKKHDTLENRGDIIHLGDHLSSSEF</sequence>
<reference evidence="1 2" key="1">
    <citation type="submission" date="2021-06" db="EMBL/GenBank/DDBJ databases">
        <authorList>
            <person name="Kallberg Y."/>
            <person name="Tangrot J."/>
            <person name="Rosling A."/>
        </authorList>
    </citation>
    <scope>NUCLEOTIDE SEQUENCE [LARGE SCALE GENOMIC DNA]</scope>
    <source>
        <strain evidence="1 2">120-4 pot B 10/14</strain>
    </source>
</reference>
<proteinExistence type="predicted"/>
<keyword evidence="2" id="KW-1185">Reference proteome</keyword>
<protein>
    <submittedName>
        <fullName evidence="1">43892_t:CDS:1</fullName>
    </submittedName>
</protein>
<organism evidence="1 2">
    <name type="scientific">Gigaspora margarita</name>
    <dbReference type="NCBI Taxonomy" id="4874"/>
    <lineage>
        <taxon>Eukaryota</taxon>
        <taxon>Fungi</taxon>
        <taxon>Fungi incertae sedis</taxon>
        <taxon>Mucoromycota</taxon>
        <taxon>Glomeromycotina</taxon>
        <taxon>Glomeromycetes</taxon>
        <taxon>Diversisporales</taxon>
        <taxon>Gigasporaceae</taxon>
        <taxon>Gigaspora</taxon>
    </lineage>
</organism>
<name>A0ABN7WQD6_GIGMA</name>
<evidence type="ECO:0000313" key="1">
    <source>
        <dbReference type="EMBL" id="CAG8838192.1"/>
    </source>
</evidence>
<evidence type="ECO:0000313" key="2">
    <source>
        <dbReference type="Proteomes" id="UP000789901"/>
    </source>
</evidence>
<comment type="caution">
    <text evidence="1">The sequence shown here is derived from an EMBL/GenBank/DDBJ whole genome shotgun (WGS) entry which is preliminary data.</text>
</comment>